<organism evidence="2 3">
    <name type="scientific">Hymenobacter taeanensis</name>
    <dbReference type="NCBI Taxonomy" id="2735321"/>
    <lineage>
        <taxon>Bacteria</taxon>
        <taxon>Pseudomonadati</taxon>
        <taxon>Bacteroidota</taxon>
        <taxon>Cytophagia</taxon>
        <taxon>Cytophagales</taxon>
        <taxon>Hymenobacteraceae</taxon>
        <taxon>Hymenobacter</taxon>
    </lineage>
</organism>
<name>A0A6M6BE33_9BACT</name>
<dbReference type="PROSITE" id="PS51257">
    <property type="entry name" value="PROKAR_LIPOPROTEIN"/>
    <property type="match status" value="1"/>
</dbReference>
<dbReference type="EMBL" id="CP053538">
    <property type="protein sequence ID" value="QJX46811.1"/>
    <property type="molecule type" value="Genomic_DNA"/>
</dbReference>
<feature type="transmembrane region" description="Helical" evidence="1">
    <location>
        <begin position="67"/>
        <end position="86"/>
    </location>
</feature>
<reference evidence="2 3" key="1">
    <citation type="submission" date="2020-05" db="EMBL/GenBank/DDBJ databases">
        <title>Complete genome sequence of Hymenobacter sp. TS19 in Coasted Sand Dune.</title>
        <authorList>
            <person name="Lee J.-H."/>
            <person name="Jung J.-H."/>
            <person name="Jeong S."/>
            <person name="Zhao L."/>
            <person name="Kim M.-K."/>
            <person name="Seo H.-S."/>
            <person name="Lim S."/>
        </authorList>
    </citation>
    <scope>NUCLEOTIDE SEQUENCE [LARGE SCALE GENOMIC DNA]</scope>
    <source>
        <strain evidence="2 3">TS19</strain>
    </source>
</reference>
<evidence type="ECO:0000313" key="3">
    <source>
        <dbReference type="Proteomes" id="UP000501623"/>
    </source>
</evidence>
<dbReference type="KEGG" id="hts:HMJ29_07600"/>
<keyword evidence="1" id="KW-0812">Transmembrane</keyword>
<feature type="transmembrane region" description="Helical" evidence="1">
    <location>
        <begin position="36"/>
        <end position="55"/>
    </location>
</feature>
<evidence type="ECO:0000313" key="2">
    <source>
        <dbReference type="EMBL" id="QJX46811.1"/>
    </source>
</evidence>
<dbReference type="Proteomes" id="UP000501623">
    <property type="component" value="Chromosome"/>
</dbReference>
<proteinExistence type="predicted"/>
<dbReference type="RefSeq" id="WP_171590919.1">
    <property type="nucleotide sequence ID" value="NZ_CP053538.1"/>
</dbReference>
<gene>
    <name evidence="2" type="ORF">HMJ29_07600</name>
</gene>
<evidence type="ECO:0000256" key="1">
    <source>
        <dbReference type="SAM" id="Phobius"/>
    </source>
</evidence>
<protein>
    <recommendedName>
        <fullName evidence="4">PLDc_N domain-containing protein</fullName>
    </recommendedName>
</protein>
<sequence>MNKLAPYINRLSFAAPLLALSLIVSSCSRPNLYKNNGAVSLFGVIYYILAALTILDIFKQPWGIIKKLIWTLVVLVPFGLILYYLISGRNKKS</sequence>
<evidence type="ECO:0008006" key="4">
    <source>
        <dbReference type="Google" id="ProtNLM"/>
    </source>
</evidence>
<accession>A0A6M6BE33</accession>
<keyword evidence="3" id="KW-1185">Reference proteome</keyword>
<keyword evidence="1" id="KW-1133">Transmembrane helix</keyword>
<keyword evidence="1" id="KW-0472">Membrane</keyword>
<dbReference type="AlphaFoldDB" id="A0A6M6BE33"/>